<dbReference type="InterPro" id="IPR003439">
    <property type="entry name" value="ABC_transporter-like_ATP-bd"/>
</dbReference>
<dbReference type="Pfam" id="PF00005">
    <property type="entry name" value="ABC_tran"/>
    <property type="match status" value="1"/>
</dbReference>
<evidence type="ECO:0000259" key="3">
    <source>
        <dbReference type="Pfam" id="PF00005"/>
    </source>
</evidence>
<evidence type="ECO:0000313" key="5">
    <source>
        <dbReference type="Proteomes" id="UP000799539"/>
    </source>
</evidence>
<dbReference type="InterPro" id="IPR027417">
    <property type="entry name" value="P-loop_NTPase"/>
</dbReference>
<dbReference type="GO" id="GO:0042626">
    <property type="term" value="F:ATPase-coupled transmembrane transporter activity"/>
    <property type="evidence" value="ECO:0007669"/>
    <property type="project" value="TreeGrafter"/>
</dbReference>
<dbReference type="GO" id="GO:0016887">
    <property type="term" value="F:ATP hydrolysis activity"/>
    <property type="evidence" value="ECO:0007669"/>
    <property type="project" value="InterPro"/>
</dbReference>
<dbReference type="Gene3D" id="3.40.50.300">
    <property type="entry name" value="P-loop containing nucleotide triphosphate hydrolases"/>
    <property type="match status" value="1"/>
</dbReference>
<feature type="domain" description="ABC transporter" evidence="3">
    <location>
        <begin position="1"/>
        <end position="106"/>
    </location>
</feature>
<evidence type="ECO:0000256" key="1">
    <source>
        <dbReference type="ARBA" id="ARBA00022741"/>
    </source>
</evidence>
<dbReference type="EMBL" id="ML992684">
    <property type="protein sequence ID" value="KAF2209869.1"/>
    <property type="molecule type" value="Genomic_DNA"/>
</dbReference>
<dbReference type="AlphaFoldDB" id="A0A6A6F906"/>
<gene>
    <name evidence="4" type="ORF">CERZMDRAFT_46329</name>
</gene>
<keyword evidence="2" id="KW-0067">ATP-binding</keyword>
<feature type="non-terminal residue" evidence="4">
    <location>
        <position position="1"/>
    </location>
</feature>
<keyword evidence="1" id="KW-0547">Nucleotide-binding</keyword>
<evidence type="ECO:0000313" key="4">
    <source>
        <dbReference type="EMBL" id="KAF2209869.1"/>
    </source>
</evidence>
<proteinExistence type="predicted"/>
<accession>A0A6A6F906</accession>
<evidence type="ECO:0000256" key="2">
    <source>
        <dbReference type="ARBA" id="ARBA00022840"/>
    </source>
</evidence>
<keyword evidence="5" id="KW-1185">Reference proteome</keyword>
<reference evidence="4" key="1">
    <citation type="journal article" date="2020" name="Stud. Mycol.">
        <title>101 Dothideomycetes genomes: a test case for predicting lifestyles and emergence of pathogens.</title>
        <authorList>
            <person name="Haridas S."/>
            <person name="Albert R."/>
            <person name="Binder M."/>
            <person name="Bloem J."/>
            <person name="Labutti K."/>
            <person name="Salamov A."/>
            <person name="Andreopoulos B."/>
            <person name="Baker S."/>
            <person name="Barry K."/>
            <person name="Bills G."/>
            <person name="Bluhm B."/>
            <person name="Cannon C."/>
            <person name="Castanera R."/>
            <person name="Culley D."/>
            <person name="Daum C."/>
            <person name="Ezra D."/>
            <person name="Gonzalez J."/>
            <person name="Henrissat B."/>
            <person name="Kuo A."/>
            <person name="Liang C."/>
            <person name="Lipzen A."/>
            <person name="Lutzoni F."/>
            <person name="Magnuson J."/>
            <person name="Mondo S."/>
            <person name="Nolan M."/>
            <person name="Ohm R."/>
            <person name="Pangilinan J."/>
            <person name="Park H.-J."/>
            <person name="Ramirez L."/>
            <person name="Alfaro M."/>
            <person name="Sun H."/>
            <person name="Tritt A."/>
            <person name="Yoshinaga Y."/>
            <person name="Zwiers L.-H."/>
            <person name="Turgeon B."/>
            <person name="Goodwin S."/>
            <person name="Spatafora J."/>
            <person name="Crous P."/>
            <person name="Grigoriev I."/>
        </authorList>
    </citation>
    <scope>NUCLEOTIDE SEQUENCE</scope>
    <source>
        <strain evidence="4">SCOH1-5</strain>
    </source>
</reference>
<dbReference type="PANTHER" id="PTHR24223">
    <property type="entry name" value="ATP-BINDING CASSETTE SUB-FAMILY C"/>
    <property type="match status" value="1"/>
</dbReference>
<dbReference type="GO" id="GO:0016020">
    <property type="term" value="C:membrane"/>
    <property type="evidence" value="ECO:0007669"/>
    <property type="project" value="TreeGrafter"/>
</dbReference>
<protein>
    <recommendedName>
        <fullName evidence="3">ABC transporter domain-containing protein</fullName>
    </recommendedName>
</protein>
<dbReference type="PANTHER" id="PTHR24223:SF399">
    <property type="entry name" value="ABC TRANSPORTER ATNG"/>
    <property type="match status" value="1"/>
</dbReference>
<sequence length="184" mass="19722">GSVEIDGHDLATLPRQAIRAALAALLQETVTFPGTVLANLDPSGTSSAQKVEHVVQSAGIYDLIALSDVAFSPTWPICAYSQGQLQLLAIARAVLRKSRLLIFDDMSSSVDVATEQRTIGVIMREFAESTVIAVAHRLNTVAASDRIVVMDNGSIVEVRAPSELLVRSGGMFQSMGQPRFSPTW</sequence>
<name>A0A6A6F906_9PEZI</name>
<dbReference type="Proteomes" id="UP000799539">
    <property type="component" value="Unassembled WGS sequence"/>
</dbReference>
<dbReference type="SUPFAM" id="SSF52540">
    <property type="entry name" value="P-loop containing nucleoside triphosphate hydrolases"/>
    <property type="match status" value="1"/>
</dbReference>
<dbReference type="GO" id="GO:0005524">
    <property type="term" value="F:ATP binding"/>
    <property type="evidence" value="ECO:0007669"/>
    <property type="project" value="UniProtKB-KW"/>
</dbReference>
<organism evidence="4 5">
    <name type="scientific">Cercospora zeae-maydis SCOH1-5</name>
    <dbReference type="NCBI Taxonomy" id="717836"/>
    <lineage>
        <taxon>Eukaryota</taxon>
        <taxon>Fungi</taxon>
        <taxon>Dikarya</taxon>
        <taxon>Ascomycota</taxon>
        <taxon>Pezizomycotina</taxon>
        <taxon>Dothideomycetes</taxon>
        <taxon>Dothideomycetidae</taxon>
        <taxon>Mycosphaerellales</taxon>
        <taxon>Mycosphaerellaceae</taxon>
        <taxon>Cercospora</taxon>
    </lineage>
</organism>
<dbReference type="InterPro" id="IPR050173">
    <property type="entry name" value="ABC_transporter_C-like"/>
</dbReference>
<dbReference type="OrthoDB" id="6500128at2759"/>